<reference evidence="2 3" key="1">
    <citation type="submission" date="2017-06" db="EMBL/GenBank/DDBJ databases">
        <title>Updating the genomic taxonomy and epidemiology of Campylobacter hyointestinalis; discovery in New Zealand farmed ruminants.</title>
        <authorList>
            <person name="Wilkinson D.A."/>
            <person name="Fayaz A."/>
            <person name="Biggs P.J."/>
            <person name="Midwinter A.C."/>
        </authorList>
    </citation>
    <scope>NUCLEOTIDE SEQUENCE [LARGE SCALE GENOMIC DNA]</scope>
    <source>
        <strain evidence="2 3">S1614a</strain>
    </source>
</reference>
<evidence type="ECO:0000313" key="3">
    <source>
        <dbReference type="Proteomes" id="UP000239685"/>
    </source>
</evidence>
<dbReference type="InterPro" id="IPR052514">
    <property type="entry name" value="SAM-dependent_MTase"/>
</dbReference>
<dbReference type="EMBL" id="NIQP01000003">
    <property type="protein sequence ID" value="PPB72163.1"/>
    <property type="molecule type" value="Genomic_DNA"/>
</dbReference>
<dbReference type="Pfam" id="PF05050">
    <property type="entry name" value="Methyltransf_21"/>
    <property type="match status" value="1"/>
</dbReference>
<protein>
    <submittedName>
        <fullName evidence="2">Methyltransferase</fullName>
    </submittedName>
</protein>
<dbReference type="InterPro" id="IPR029063">
    <property type="entry name" value="SAM-dependent_MTases_sf"/>
</dbReference>
<gene>
    <name evidence="2" type="ORF">CDQ78_04300</name>
</gene>
<comment type="caution">
    <text evidence="2">The sequence shown here is derived from an EMBL/GenBank/DDBJ whole genome shotgun (WGS) entry which is preliminary data.</text>
</comment>
<feature type="domain" description="Methyltransferase FkbM" evidence="1">
    <location>
        <begin position="89"/>
        <end position="257"/>
    </location>
</feature>
<dbReference type="RefSeq" id="WP_034962994.1">
    <property type="nucleotide sequence ID" value="NZ_CBCRTP010000006.1"/>
</dbReference>
<keyword evidence="2" id="KW-0808">Transferase</keyword>
<evidence type="ECO:0000313" key="2">
    <source>
        <dbReference type="EMBL" id="PPB72163.1"/>
    </source>
</evidence>
<dbReference type="GO" id="GO:0008168">
    <property type="term" value="F:methyltransferase activity"/>
    <property type="evidence" value="ECO:0007669"/>
    <property type="project" value="UniProtKB-KW"/>
</dbReference>
<evidence type="ECO:0000259" key="1">
    <source>
        <dbReference type="Pfam" id="PF05050"/>
    </source>
</evidence>
<dbReference type="AlphaFoldDB" id="A0A855N7X3"/>
<dbReference type="NCBIfam" id="TIGR01444">
    <property type="entry name" value="fkbM_fam"/>
    <property type="match status" value="1"/>
</dbReference>
<accession>A0A855N7X3</accession>
<dbReference type="PANTHER" id="PTHR34203">
    <property type="entry name" value="METHYLTRANSFERASE, FKBM FAMILY PROTEIN"/>
    <property type="match status" value="1"/>
</dbReference>
<proteinExistence type="predicted"/>
<keyword evidence="2" id="KW-0489">Methyltransferase</keyword>
<dbReference type="Gene3D" id="3.40.50.150">
    <property type="entry name" value="Vaccinia Virus protein VP39"/>
    <property type="match status" value="1"/>
</dbReference>
<dbReference type="Proteomes" id="UP000239685">
    <property type="component" value="Unassembled WGS sequence"/>
</dbReference>
<sequence length="283" mass="32320">MSIKKCIFDFVKNTYVNIPKILPGYLSKRFCSESAESLAVVDKIFTKYGVLKYFCIGRIPLWRSQTLFTKEPEIITWLDKMSKNSVFWDIGANIGLYSMYAGIKGLKVYSFEPSALNTALLSKNIEINNLKDNVTMFPMAISDVHEFGYLNMSNTSWGGAFNEFNIKGLETTGNSDYKADIVFKQGMFSYSIDELIGKYNFDIPNYIKIDVDNIEHKIIYGANKTLDSNAVKSIFVELDEKEENTSKVINFLSKKGFALVEKSHSDMIENGNYKTQFNYIFAR</sequence>
<dbReference type="GO" id="GO:0032259">
    <property type="term" value="P:methylation"/>
    <property type="evidence" value="ECO:0007669"/>
    <property type="project" value="UniProtKB-KW"/>
</dbReference>
<organism evidence="2 3">
    <name type="scientific">Campylobacter hyointestinalis subsp. hyointestinalis</name>
    <dbReference type="NCBI Taxonomy" id="91352"/>
    <lineage>
        <taxon>Bacteria</taxon>
        <taxon>Pseudomonadati</taxon>
        <taxon>Campylobacterota</taxon>
        <taxon>Epsilonproteobacteria</taxon>
        <taxon>Campylobacterales</taxon>
        <taxon>Campylobacteraceae</taxon>
        <taxon>Campylobacter</taxon>
    </lineage>
</organism>
<dbReference type="PANTHER" id="PTHR34203:SF15">
    <property type="entry name" value="SLL1173 PROTEIN"/>
    <property type="match status" value="1"/>
</dbReference>
<dbReference type="InterPro" id="IPR006342">
    <property type="entry name" value="FkbM_mtfrase"/>
</dbReference>
<name>A0A855N7X3_CAMHY</name>
<dbReference type="SUPFAM" id="SSF53335">
    <property type="entry name" value="S-adenosyl-L-methionine-dependent methyltransferases"/>
    <property type="match status" value="1"/>
</dbReference>